<dbReference type="InterPro" id="IPR036259">
    <property type="entry name" value="MFS_trans_sf"/>
</dbReference>
<dbReference type="InterPro" id="IPR051617">
    <property type="entry name" value="UNC-93-like_regulator"/>
</dbReference>
<evidence type="ECO:0000256" key="7">
    <source>
        <dbReference type="SAM" id="SignalP"/>
    </source>
</evidence>
<dbReference type="InterPro" id="IPR010291">
    <property type="entry name" value="Ion_channel_UNC-93"/>
</dbReference>
<feature type="transmembrane region" description="Helical" evidence="6">
    <location>
        <begin position="212"/>
        <end position="229"/>
    </location>
</feature>
<feature type="transmembrane region" description="Helical" evidence="6">
    <location>
        <begin position="28"/>
        <end position="46"/>
    </location>
</feature>
<name>A0A3D8Q6T2_9HELO</name>
<dbReference type="Gene3D" id="1.20.1250.20">
    <property type="entry name" value="MFS general substrate transporter like domains"/>
    <property type="match status" value="1"/>
</dbReference>
<feature type="signal peptide" evidence="7">
    <location>
        <begin position="1"/>
        <end position="19"/>
    </location>
</feature>
<evidence type="ECO:0000313" key="9">
    <source>
        <dbReference type="Proteomes" id="UP000256328"/>
    </source>
</evidence>
<protein>
    <submittedName>
        <fullName evidence="8">Uncharacterized protein</fullName>
    </submittedName>
</protein>
<feature type="chain" id="PRO_5017624001" evidence="7">
    <location>
        <begin position="20"/>
        <end position="462"/>
    </location>
</feature>
<dbReference type="OrthoDB" id="196103at2759"/>
<feature type="transmembrane region" description="Helical" evidence="6">
    <location>
        <begin position="118"/>
        <end position="142"/>
    </location>
</feature>
<dbReference type="EMBL" id="PDLN01000023">
    <property type="protein sequence ID" value="RDW57370.1"/>
    <property type="molecule type" value="Genomic_DNA"/>
</dbReference>
<evidence type="ECO:0000313" key="8">
    <source>
        <dbReference type="EMBL" id="RDW57370.1"/>
    </source>
</evidence>
<feature type="transmembrane region" description="Helical" evidence="6">
    <location>
        <begin position="389"/>
        <end position="410"/>
    </location>
</feature>
<feature type="transmembrane region" description="Helical" evidence="6">
    <location>
        <begin position="320"/>
        <end position="338"/>
    </location>
</feature>
<evidence type="ECO:0000256" key="2">
    <source>
        <dbReference type="ARBA" id="ARBA00022692"/>
    </source>
</evidence>
<feature type="transmembrane region" description="Helical" evidence="6">
    <location>
        <begin position="58"/>
        <end position="77"/>
    </location>
</feature>
<feature type="transmembrane region" description="Helical" evidence="6">
    <location>
        <begin position="278"/>
        <end position="300"/>
    </location>
</feature>
<proteinExistence type="predicted"/>
<feature type="transmembrane region" description="Helical" evidence="6">
    <location>
        <begin position="359"/>
        <end position="377"/>
    </location>
</feature>
<keyword evidence="7" id="KW-0732">Signal</keyword>
<sequence length="462" mass="50405">MCLFCLPGIYLALTGLGAGGGKPSSQTVAANVNAILYGIFFVTGWFSGTTLNLLGPKWTIFMGAIGYSLYTGGLWYFDRSGNSWLAYLGGAVEGVSAAFLWASAGFVAYSYAEEKDKALYITIQWCLTEGGSTIAALVALGINMNAADSSGGAPTPVYVVFIVIQVFAMLIALTCLVHPSKVTRSDGTRIAIFKQPTFSEEIRGVAALFTDWKFMMLLPAIFVAEMALALESSVNGYFFNLRTRSLNNLMFNFIQIPASIGMTWILDSRRFGRRRTRALVGITVMSAITLGICSAEAAWLSQKKINRNETGPSTDWKDSAFAGAFVIYVIYGSVYSIYQIATQYVICSLTNDPSILARYAGVFRGVTALGMMFSFIIDGNGGTYICQLSFQFACYFVGIVFLYVAAIYFITDTNYFKEDTVIVPIHVREELAVDALEADEERGPKSDPGFENKAESESKGER</sequence>
<dbReference type="SUPFAM" id="SSF103473">
    <property type="entry name" value="MFS general substrate transporter"/>
    <property type="match status" value="1"/>
</dbReference>
<organism evidence="8 9">
    <name type="scientific">Coleophoma crateriformis</name>
    <dbReference type="NCBI Taxonomy" id="565419"/>
    <lineage>
        <taxon>Eukaryota</taxon>
        <taxon>Fungi</taxon>
        <taxon>Dikarya</taxon>
        <taxon>Ascomycota</taxon>
        <taxon>Pezizomycotina</taxon>
        <taxon>Leotiomycetes</taxon>
        <taxon>Helotiales</taxon>
        <taxon>Dermateaceae</taxon>
        <taxon>Coleophoma</taxon>
    </lineage>
</organism>
<dbReference type="Proteomes" id="UP000256328">
    <property type="component" value="Unassembled WGS sequence"/>
</dbReference>
<feature type="transmembrane region" description="Helical" evidence="6">
    <location>
        <begin position="83"/>
        <end position="111"/>
    </location>
</feature>
<dbReference type="Pfam" id="PF05978">
    <property type="entry name" value="UNC-93"/>
    <property type="match status" value="1"/>
</dbReference>
<evidence type="ECO:0000256" key="5">
    <source>
        <dbReference type="SAM" id="MobiDB-lite"/>
    </source>
</evidence>
<comment type="subcellular location">
    <subcellularLocation>
        <location evidence="1">Membrane</location>
        <topology evidence="1">Multi-pass membrane protein</topology>
    </subcellularLocation>
</comment>
<evidence type="ECO:0000256" key="1">
    <source>
        <dbReference type="ARBA" id="ARBA00004141"/>
    </source>
</evidence>
<keyword evidence="9" id="KW-1185">Reference proteome</keyword>
<dbReference type="AlphaFoldDB" id="A0A3D8Q6T2"/>
<feature type="transmembrane region" description="Helical" evidence="6">
    <location>
        <begin position="157"/>
        <end position="177"/>
    </location>
</feature>
<dbReference type="PANTHER" id="PTHR23294:SF59">
    <property type="entry name" value="UNC93-LIKE PROTEIN C922.05C"/>
    <property type="match status" value="1"/>
</dbReference>
<feature type="region of interest" description="Disordered" evidence="5">
    <location>
        <begin position="437"/>
        <end position="462"/>
    </location>
</feature>
<gene>
    <name evidence="8" type="ORF">BP5796_12820</name>
</gene>
<keyword evidence="3 6" id="KW-1133">Transmembrane helix</keyword>
<evidence type="ECO:0000256" key="6">
    <source>
        <dbReference type="SAM" id="Phobius"/>
    </source>
</evidence>
<feature type="compositionally biased region" description="Basic and acidic residues" evidence="5">
    <location>
        <begin position="441"/>
        <end position="462"/>
    </location>
</feature>
<dbReference type="GO" id="GO:0016020">
    <property type="term" value="C:membrane"/>
    <property type="evidence" value="ECO:0007669"/>
    <property type="project" value="UniProtKB-SubCell"/>
</dbReference>
<keyword evidence="4 6" id="KW-0472">Membrane</keyword>
<comment type="caution">
    <text evidence="8">The sequence shown here is derived from an EMBL/GenBank/DDBJ whole genome shotgun (WGS) entry which is preliminary data.</text>
</comment>
<dbReference type="PANTHER" id="PTHR23294">
    <property type="entry name" value="ET TRANSLATION PRODUCT-RELATED"/>
    <property type="match status" value="1"/>
</dbReference>
<accession>A0A3D8Q6T2</accession>
<evidence type="ECO:0000256" key="3">
    <source>
        <dbReference type="ARBA" id="ARBA00022989"/>
    </source>
</evidence>
<evidence type="ECO:0000256" key="4">
    <source>
        <dbReference type="ARBA" id="ARBA00023136"/>
    </source>
</evidence>
<reference evidence="8 9" key="1">
    <citation type="journal article" date="2018" name="IMA Fungus">
        <title>IMA Genome-F 9: Draft genome sequence of Annulohypoxylon stygium, Aspergillus mulundensis, Berkeleyomyces basicola (syn. Thielaviopsis basicola), Ceratocystis smalleyi, two Cercospora beticola strains, Coleophoma cylindrospora, Fusarium fracticaudum, Phialophora cf. hyalina, and Morchella septimelata.</title>
        <authorList>
            <person name="Wingfield B.D."/>
            <person name="Bills G.F."/>
            <person name="Dong Y."/>
            <person name="Huang W."/>
            <person name="Nel W.J."/>
            <person name="Swalarsk-Parry B.S."/>
            <person name="Vaghefi N."/>
            <person name="Wilken P.M."/>
            <person name="An Z."/>
            <person name="de Beer Z.W."/>
            <person name="De Vos L."/>
            <person name="Chen L."/>
            <person name="Duong T.A."/>
            <person name="Gao Y."/>
            <person name="Hammerbacher A."/>
            <person name="Kikkert J.R."/>
            <person name="Li Y."/>
            <person name="Li H."/>
            <person name="Li K."/>
            <person name="Li Q."/>
            <person name="Liu X."/>
            <person name="Ma X."/>
            <person name="Naidoo K."/>
            <person name="Pethybridge S.J."/>
            <person name="Sun J."/>
            <person name="Steenkamp E.T."/>
            <person name="van der Nest M.A."/>
            <person name="van Wyk S."/>
            <person name="Wingfield M.J."/>
            <person name="Xiong C."/>
            <person name="Yue Q."/>
            <person name="Zhang X."/>
        </authorList>
    </citation>
    <scope>NUCLEOTIDE SEQUENCE [LARGE SCALE GENOMIC DNA]</scope>
    <source>
        <strain evidence="8 9">BP5796</strain>
    </source>
</reference>
<keyword evidence="2 6" id="KW-0812">Transmembrane</keyword>